<dbReference type="SFLD" id="SFLDG01107">
    <property type="entry name" value="Uncharacterised_Radical_SAM_Su"/>
    <property type="match status" value="1"/>
</dbReference>
<dbReference type="InterPro" id="IPR006638">
    <property type="entry name" value="Elp3/MiaA/NifB-like_rSAM"/>
</dbReference>
<organism evidence="2 3">
    <name type="scientific">Geomonas subterranea</name>
    <dbReference type="NCBI Taxonomy" id="2847989"/>
    <lineage>
        <taxon>Bacteria</taxon>
        <taxon>Pseudomonadati</taxon>
        <taxon>Thermodesulfobacteriota</taxon>
        <taxon>Desulfuromonadia</taxon>
        <taxon>Geobacterales</taxon>
        <taxon>Geobacteraceae</taxon>
        <taxon>Geomonas</taxon>
    </lineage>
</organism>
<dbReference type="Proteomes" id="UP000683559">
    <property type="component" value="Chromosome"/>
</dbReference>
<dbReference type="CDD" id="cd01335">
    <property type="entry name" value="Radical_SAM"/>
    <property type="match status" value="1"/>
</dbReference>
<dbReference type="NCBIfam" id="TIGR04043">
    <property type="entry name" value="rSAM_MSMEG_0568"/>
    <property type="match status" value="1"/>
</dbReference>
<dbReference type="SMART" id="SM00729">
    <property type="entry name" value="Elp3"/>
    <property type="match status" value="1"/>
</dbReference>
<dbReference type="Pfam" id="PF04055">
    <property type="entry name" value="Radical_SAM"/>
    <property type="match status" value="1"/>
</dbReference>
<dbReference type="InterPro" id="IPR016779">
    <property type="entry name" value="rSAM_MSMEG0568"/>
</dbReference>
<accession>A0ABX8LLU5</accession>
<dbReference type="PROSITE" id="PS51918">
    <property type="entry name" value="RADICAL_SAM"/>
    <property type="match status" value="1"/>
</dbReference>
<evidence type="ECO:0000313" key="2">
    <source>
        <dbReference type="EMBL" id="QXE92657.1"/>
    </source>
</evidence>
<keyword evidence="3" id="KW-1185">Reference proteome</keyword>
<evidence type="ECO:0000259" key="1">
    <source>
        <dbReference type="PROSITE" id="PS51918"/>
    </source>
</evidence>
<dbReference type="EMBL" id="CP077683">
    <property type="protein sequence ID" value="QXE92657.1"/>
    <property type="molecule type" value="Genomic_DNA"/>
</dbReference>
<sequence>MKNEAMAERLRDLIELQSFGAVGTCEEMGRKGGAGPSGAKTFKFGDHALMVPTLNSAVRESRFTFEACGDGFVIKKDGQVIETAQEVAQPRFYERSSSDGIPFRKIARLHGSDCLASTVIQECVRYNDTRMRCRFCSIGTSLEAGGTIHTKTPQQLAEAAVAARDLDGVTHVTLTSGTTEPVSDGVRYLGQCAAAVKEASGLPVQIQFEPPEDPAIYDYLKSLGVDDVGIHIESFDPVVRRRCTPGKSTISEAAYFKAFEDAVAVFGRNRVSTYVILGLGEDEALTLEQCRKAVEIGVYPFLVPLRPVDNTYMAKVKPPDAEYLQRMYLAVAQMLKEKDMSADGCAAGCAKCKACSILQMIE</sequence>
<proteinExistence type="predicted"/>
<name>A0ABX8LLU5_9BACT</name>
<protein>
    <submittedName>
        <fullName evidence="2">MSMEG_0568 family radical SAM protein</fullName>
    </submittedName>
</protein>
<dbReference type="SFLD" id="SFLDS00029">
    <property type="entry name" value="Radical_SAM"/>
    <property type="match status" value="1"/>
</dbReference>
<dbReference type="NCBIfam" id="NF045502">
    <property type="entry name" value="variant_rSAM"/>
    <property type="match status" value="1"/>
</dbReference>
<feature type="domain" description="Radical SAM core" evidence="1">
    <location>
        <begin position="107"/>
        <end position="343"/>
    </location>
</feature>
<evidence type="ECO:0000313" key="3">
    <source>
        <dbReference type="Proteomes" id="UP000683559"/>
    </source>
</evidence>
<dbReference type="InterPro" id="IPR007197">
    <property type="entry name" value="rSAM"/>
</dbReference>
<gene>
    <name evidence="2" type="ORF">KP001_09110</name>
</gene>
<dbReference type="RefSeq" id="WP_217289205.1">
    <property type="nucleotide sequence ID" value="NZ_CP077683.1"/>
</dbReference>
<reference evidence="2 3" key="1">
    <citation type="submission" date="2021-06" db="EMBL/GenBank/DDBJ databases">
        <title>Gemonas diversity in paddy soil.</title>
        <authorList>
            <person name="Liu G."/>
        </authorList>
    </citation>
    <scope>NUCLEOTIDE SEQUENCE [LARGE SCALE GENOMIC DNA]</scope>
    <source>
        <strain evidence="2 3">RG2</strain>
    </source>
</reference>